<feature type="domain" description="Dienelactone hydrolase" evidence="1">
    <location>
        <begin position="15"/>
        <end position="230"/>
    </location>
</feature>
<dbReference type="PANTHER" id="PTHR46623:SF6">
    <property type="entry name" value="ALPHA_BETA-HYDROLASES SUPERFAMILY PROTEIN"/>
    <property type="match status" value="1"/>
</dbReference>
<keyword evidence="2" id="KW-0378">Hydrolase</keyword>
<dbReference type="PANTHER" id="PTHR46623">
    <property type="entry name" value="CARBOXYMETHYLENEBUTENOLIDASE-RELATED"/>
    <property type="match status" value="1"/>
</dbReference>
<dbReference type="Proteomes" id="UP000694287">
    <property type="component" value="Unassembled WGS sequence"/>
</dbReference>
<dbReference type="GO" id="GO:0016787">
    <property type="term" value="F:hydrolase activity"/>
    <property type="evidence" value="ECO:0007669"/>
    <property type="project" value="UniProtKB-KW"/>
</dbReference>
<dbReference type="Pfam" id="PF01738">
    <property type="entry name" value="DLH"/>
    <property type="match status" value="1"/>
</dbReference>
<dbReference type="RefSeq" id="WP_226363860.1">
    <property type="nucleotide sequence ID" value="NZ_JADQDJ010000272.1"/>
</dbReference>
<keyword evidence="3" id="KW-1185">Reference proteome</keyword>
<dbReference type="InterPro" id="IPR051049">
    <property type="entry name" value="Dienelactone_hydrolase-like"/>
</dbReference>
<comment type="caution">
    <text evidence="2">The sequence shown here is derived from an EMBL/GenBank/DDBJ whole genome shotgun (WGS) entry which is preliminary data.</text>
</comment>
<reference evidence="2 3" key="1">
    <citation type="submission" date="2020-11" db="EMBL/GenBank/DDBJ databases">
        <title>Pseudonocardia abyssalis sp. nov. and Pseudonocardia oceani sp. nov., description and phylogenomic analysis of two novel actinomycetes isolated from the deep Southern Ocean.</title>
        <authorList>
            <person name="Parra J."/>
        </authorList>
    </citation>
    <scope>NUCLEOTIDE SEQUENCE [LARGE SCALE GENOMIC DNA]</scope>
    <source>
        <strain evidence="2 3">KRD-168</strain>
    </source>
</reference>
<evidence type="ECO:0000313" key="2">
    <source>
        <dbReference type="EMBL" id="MBW0134585.1"/>
    </source>
</evidence>
<sequence length="236" mass="24377">MPATTIPGATTVSSLDAYIAVPDGAGPWPGVVVIHEAFGLNDDTRRQADRLAAAGYLAVAPNLLAAGGVRCLRATFSAMLAGEGAAFGDIEATRTWLVDHADCTGRVGIIGFCLGGGFALATASRGFDAAAPNYGRLPRNAREILAGACPIVASYGGSDVTLRGAAGRLESLLTELDVVHDVHEYPGAGHSFLSTVEGPAASLMKVLGMGPHQPSADEAWARILAWFATHLRRPES</sequence>
<gene>
    <name evidence="2" type="ORF">I4I81_09975</name>
</gene>
<evidence type="ECO:0000313" key="3">
    <source>
        <dbReference type="Proteomes" id="UP000694287"/>
    </source>
</evidence>
<proteinExistence type="predicted"/>
<dbReference type="EMBL" id="JADQDK010000001">
    <property type="protein sequence ID" value="MBW0134585.1"/>
    <property type="molecule type" value="Genomic_DNA"/>
</dbReference>
<protein>
    <submittedName>
        <fullName evidence="2">Dienelactone hydrolase family protein</fullName>
    </submittedName>
</protein>
<name>A0ABS6UQS6_9PSEU</name>
<dbReference type="InterPro" id="IPR002925">
    <property type="entry name" value="Dienelactn_hydro"/>
</dbReference>
<accession>A0ABS6UQS6</accession>
<evidence type="ECO:0000259" key="1">
    <source>
        <dbReference type="Pfam" id="PF01738"/>
    </source>
</evidence>
<organism evidence="2 3">
    <name type="scientific">Pseudonocardia abyssalis</name>
    <dbReference type="NCBI Taxonomy" id="2792008"/>
    <lineage>
        <taxon>Bacteria</taxon>
        <taxon>Bacillati</taxon>
        <taxon>Actinomycetota</taxon>
        <taxon>Actinomycetes</taxon>
        <taxon>Pseudonocardiales</taxon>
        <taxon>Pseudonocardiaceae</taxon>
        <taxon>Pseudonocardia</taxon>
    </lineage>
</organism>